<dbReference type="InParanoid" id="A0A136IM31"/>
<accession>A0A136IM31</accession>
<evidence type="ECO:0000313" key="3">
    <source>
        <dbReference type="Proteomes" id="UP000070501"/>
    </source>
</evidence>
<feature type="compositionally biased region" description="Polar residues" evidence="1">
    <location>
        <begin position="354"/>
        <end position="364"/>
    </location>
</feature>
<feature type="region of interest" description="Disordered" evidence="1">
    <location>
        <begin position="1"/>
        <end position="96"/>
    </location>
</feature>
<organism evidence="2 3">
    <name type="scientific">Microdochium bolleyi</name>
    <dbReference type="NCBI Taxonomy" id="196109"/>
    <lineage>
        <taxon>Eukaryota</taxon>
        <taxon>Fungi</taxon>
        <taxon>Dikarya</taxon>
        <taxon>Ascomycota</taxon>
        <taxon>Pezizomycotina</taxon>
        <taxon>Sordariomycetes</taxon>
        <taxon>Xylariomycetidae</taxon>
        <taxon>Xylariales</taxon>
        <taxon>Microdochiaceae</taxon>
        <taxon>Microdochium</taxon>
    </lineage>
</organism>
<gene>
    <name evidence="2" type="ORF">Micbo1qcDRAFT_220118</name>
</gene>
<feature type="region of interest" description="Disordered" evidence="1">
    <location>
        <begin position="338"/>
        <end position="407"/>
    </location>
</feature>
<evidence type="ECO:0000256" key="1">
    <source>
        <dbReference type="SAM" id="MobiDB-lite"/>
    </source>
</evidence>
<dbReference type="AlphaFoldDB" id="A0A136IM31"/>
<proteinExistence type="predicted"/>
<keyword evidence="3" id="KW-1185">Reference proteome</keyword>
<evidence type="ECO:0000313" key="2">
    <source>
        <dbReference type="EMBL" id="KXJ85975.1"/>
    </source>
</evidence>
<sequence>MDRFERLFSPSRRRGKASPEILPAVSPQLQSPSKPLFPSPSFIRPTSQTMEPREEERRPRNPGCSPYRHLERARSSSPLKFLEDSISKNTVQKLPPTEALGQVAEEASEDCSSEPPLKSACSKHELVTKQQREPLHIDVATLVPRASLPSPILMPSPISPTSLAGALSLFDSSPRSPALPLFSGKEHCMPVLPRLNRFSTLNLPHLESPSASDSEDDDTTESVQQYHSPASLSTPNTFSFRGSFDSCADSVASSAPGKGELPETWCARPDAHIRSHETAAATSTKKLTSSVRNSMALWLATSKYSAGLTRPLFWEPTLDEFLGLQDDDVAESDELVLPEDIGHGPTPPPKDTPKISSQAGTSHGSIEIPKSAPTCTVHDGSDGSDIGPPRPPKDSSTAANESMPRRKPVPIHASALISTIATTFGFDEIYIMSFWPDDRKRRGRLLDFPLHLEQAISSKTPRRASKSKVAGQLLASYGIEGATGSWELPTDILAEALDTQEVWYEYQDATPPPQGLSHGFMCSFYGDCFPSSQPALDMVNRGIVFAAFHTQSKPIITSGAVSDRNLLLADLRLLAKVLVDETIKNL</sequence>
<feature type="compositionally biased region" description="Low complexity" evidence="1">
    <location>
        <begin position="26"/>
        <end position="42"/>
    </location>
</feature>
<dbReference type="Proteomes" id="UP000070501">
    <property type="component" value="Unassembled WGS sequence"/>
</dbReference>
<name>A0A136IM31_9PEZI</name>
<protein>
    <submittedName>
        <fullName evidence="2">Uncharacterized protein</fullName>
    </submittedName>
</protein>
<feature type="compositionally biased region" description="Polar residues" evidence="1">
    <location>
        <begin position="223"/>
        <end position="234"/>
    </location>
</feature>
<feature type="region of interest" description="Disordered" evidence="1">
    <location>
        <begin position="206"/>
        <end position="234"/>
    </location>
</feature>
<reference evidence="3" key="1">
    <citation type="submission" date="2016-02" db="EMBL/GenBank/DDBJ databases">
        <title>Draft genome sequence of Microdochium bolleyi, a fungal endophyte of beachgrass.</title>
        <authorList>
            <consortium name="DOE Joint Genome Institute"/>
            <person name="David A.S."/>
            <person name="May G."/>
            <person name="Haridas S."/>
            <person name="Lim J."/>
            <person name="Wang M."/>
            <person name="Labutti K."/>
            <person name="Lipzen A."/>
            <person name="Barry K."/>
            <person name="Grigoriev I.V."/>
        </authorList>
    </citation>
    <scope>NUCLEOTIDE SEQUENCE [LARGE SCALE GENOMIC DNA]</scope>
    <source>
        <strain evidence="3">J235TASD1</strain>
    </source>
</reference>
<dbReference type="EMBL" id="KQ964272">
    <property type="protein sequence ID" value="KXJ85975.1"/>
    <property type="molecule type" value="Genomic_DNA"/>
</dbReference>
<dbReference type="OrthoDB" id="5244801at2759"/>